<sequence length="524" mass="54776">MMSAFVEWLADTAMWTGLLIAIILLVRRPVARQFGPGLAYALWALPLARLVLPPVTLPAVLAPAAAPMPPALAPGLAIPPTMPMPAAMPHTAAVTGSSYLVVILLGLWAAGAVGFVVLRVVTYRRMRRTLLARARTVGKVGRVRLLETPVIDGPVAFGVLDKVVALPDGFMDQPDRQARDFAIAHELSHHHAHDLLANMAAQLVLALHWCNPLAWFGWHAMRQDQEAACDARVMAGRGRAERACYAALIVGIATGQRTASPRGLPTALACPMVGPVLGEASIVQRLRSLTRTEASRRQRLLGRALIAAGALALPLTASISYAAVQDGPIAAVPPAPVAQPRHPHLPTLVHSIDPDTAHDGEILVTSHAAPAEEGDAWAAFGARMEAYGRQMALHGASTEADAAAIERDAAAMASDIEQQFAEGGAMHAAIMRQTADVTALAMVEACASQAATAGAASIECGSPDPTVTAASAEASIEANALRAARRALIGARAAIAGNMQLPAQQRAEVLRELDAEIAGMQAGT</sequence>
<dbReference type="RefSeq" id="WP_039095250.1">
    <property type="nucleotide sequence ID" value="NZ_JTDN01000001.1"/>
</dbReference>
<dbReference type="Proteomes" id="UP000030988">
    <property type="component" value="Unassembled WGS sequence"/>
</dbReference>
<dbReference type="CDD" id="cd07341">
    <property type="entry name" value="M56_BlaR1_MecR1_like"/>
    <property type="match status" value="1"/>
</dbReference>
<dbReference type="PANTHER" id="PTHR34978:SF3">
    <property type="entry name" value="SLR0241 PROTEIN"/>
    <property type="match status" value="1"/>
</dbReference>
<organism evidence="3 4">
    <name type="scientific">Croceibacterium mercuriale</name>
    <dbReference type="NCBI Taxonomy" id="1572751"/>
    <lineage>
        <taxon>Bacteria</taxon>
        <taxon>Pseudomonadati</taxon>
        <taxon>Pseudomonadota</taxon>
        <taxon>Alphaproteobacteria</taxon>
        <taxon>Sphingomonadales</taxon>
        <taxon>Erythrobacteraceae</taxon>
        <taxon>Croceibacterium</taxon>
    </lineage>
</organism>
<name>A0A0B2C2H5_9SPHN</name>
<keyword evidence="1" id="KW-1133">Transmembrane helix</keyword>
<evidence type="ECO:0000259" key="2">
    <source>
        <dbReference type="Pfam" id="PF05569"/>
    </source>
</evidence>
<feature type="domain" description="Peptidase M56" evidence="2">
    <location>
        <begin position="14"/>
        <end position="258"/>
    </location>
</feature>
<proteinExistence type="predicted"/>
<keyword evidence="1" id="KW-0812">Transmembrane</keyword>
<protein>
    <recommendedName>
        <fullName evidence="2">Peptidase M56 domain-containing protein</fullName>
    </recommendedName>
</protein>
<comment type="caution">
    <text evidence="3">The sequence shown here is derived from an EMBL/GenBank/DDBJ whole genome shotgun (WGS) entry which is preliminary data.</text>
</comment>
<feature type="transmembrane region" description="Helical" evidence="1">
    <location>
        <begin position="6"/>
        <end position="26"/>
    </location>
</feature>
<reference evidence="3 4" key="1">
    <citation type="submission" date="2014-11" db="EMBL/GenBank/DDBJ databases">
        <title>Draft genome sequence of Kirrobacter mercurialis.</title>
        <authorList>
            <person name="Coil D.A."/>
            <person name="Eisen J.A."/>
        </authorList>
    </citation>
    <scope>NUCLEOTIDE SEQUENCE [LARGE SCALE GENOMIC DNA]</scope>
    <source>
        <strain evidence="3 4">Coronado</strain>
    </source>
</reference>
<feature type="transmembrane region" description="Helical" evidence="1">
    <location>
        <begin position="98"/>
        <end position="121"/>
    </location>
</feature>
<dbReference type="AlphaFoldDB" id="A0A0B2C2H5"/>
<dbReference type="PANTHER" id="PTHR34978">
    <property type="entry name" value="POSSIBLE SENSOR-TRANSDUCER PROTEIN BLAR"/>
    <property type="match status" value="1"/>
</dbReference>
<accession>A0A0B2C2H5</accession>
<dbReference type="EMBL" id="JTDN01000001">
    <property type="protein sequence ID" value="KHL26196.1"/>
    <property type="molecule type" value="Genomic_DNA"/>
</dbReference>
<dbReference type="InterPro" id="IPR008756">
    <property type="entry name" value="Peptidase_M56"/>
</dbReference>
<feature type="transmembrane region" description="Helical" evidence="1">
    <location>
        <begin position="38"/>
        <end position="61"/>
    </location>
</feature>
<feature type="transmembrane region" description="Helical" evidence="1">
    <location>
        <begin position="300"/>
        <end position="324"/>
    </location>
</feature>
<dbReference type="InterPro" id="IPR052173">
    <property type="entry name" value="Beta-lactam_resp_regulator"/>
</dbReference>
<evidence type="ECO:0000313" key="4">
    <source>
        <dbReference type="Proteomes" id="UP000030988"/>
    </source>
</evidence>
<dbReference type="OrthoDB" id="1628901at2"/>
<gene>
    <name evidence="3" type="ORF">PK98_06790</name>
</gene>
<evidence type="ECO:0000313" key="3">
    <source>
        <dbReference type="EMBL" id="KHL26196.1"/>
    </source>
</evidence>
<keyword evidence="4" id="KW-1185">Reference proteome</keyword>
<keyword evidence="1" id="KW-0472">Membrane</keyword>
<dbReference type="STRING" id="1572751.PK98_06790"/>
<dbReference type="Pfam" id="PF05569">
    <property type="entry name" value="Peptidase_M56"/>
    <property type="match status" value="1"/>
</dbReference>
<evidence type="ECO:0000256" key="1">
    <source>
        <dbReference type="SAM" id="Phobius"/>
    </source>
</evidence>